<proteinExistence type="predicted"/>
<dbReference type="EMBL" id="AB263744">
    <property type="protein sequence ID" value="BAE96720.1"/>
    <property type="molecule type" value="Genomic_DNA"/>
</dbReference>
<keyword evidence="3" id="KW-0378">Hydrolase</keyword>
<keyword evidence="3" id="KW-0255">Endonuclease</keyword>
<feature type="compositionally biased region" description="Polar residues" evidence="1">
    <location>
        <begin position="1"/>
        <end position="12"/>
    </location>
</feature>
<dbReference type="AlphaFoldDB" id="Q18MX6"/>
<feature type="domain" description="Zinc-binding loop region of homing endonuclease" evidence="2">
    <location>
        <begin position="170"/>
        <end position="295"/>
    </location>
</feature>
<dbReference type="InterPro" id="IPR044925">
    <property type="entry name" value="His-Me_finger_sf"/>
</dbReference>
<reference evidence="3" key="1">
    <citation type="journal article" date="2006" name="FEMS Microbiol. Lett.">
        <title>Phylogenetic and structural analyses of the mating-type loci in Clavicipitaceae.</title>
        <authorList>
            <person name="Yokoyama E."/>
            <person name="Arakawa M."/>
            <person name="Yamagishi K."/>
            <person name="Hara A."/>
        </authorList>
    </citation>
    <scope>NUCLEOTIDE SEQUENCE</scope>
    <source>
        <strain evidence="3">IAM 14805</strain>
    </source>
</reference>
<dbReference type="InterPro" id="IPR008704">
    <property type="entry name" value="Endonuclease_Zinc-binding_loop"/>
</dbReference>
<dbReference type="InterPro" id="IPR044930">
    <property type="entry name" value="Homing_endonuclease_His-Me"/>
</dbReference>
<accession>Q18MX6</accession>
<dbReference type="Gene3D" id="3.90.75.10">
    <property type="entry name" value="Homing Intron 3 (I-ppo) Encoded Endonuclease, Chain A"/>
    <property type="match status" value="1"/>
</dbReference>
<name>Q18MX6_9HYPO</name>
<feature type="region of interest" description="Disordered" evidence="1">
    <location>
        <begin position="98"/>
        <end position="121"/>
    </location>
</feature>
<dbReference type="GO" id="GO:0004519">
    <property type="term" value="F:endonuclease activity"/>
    <property type="evidence" value="ECO:0007669"/>
    <property type="project" value="UniProtKB-KW"/>
</dbReference>
<protein>
    <submittedName>
        <fullName evidence="3">Putative homing endonuclease</fullName>
    </submittedName>
</protein>
<evidence type="ECO:0000259" key="2">
    <source>
        <dbReference type="Pfam" id="PF05551"/>
    </source>
</evidence>
<organism evidence="3">
    <name type="scientific">Cordyceps javanica</name>
    <dbReference type="NCBI Taxonomy" id="43265"/>
    <lineage>
        <taxon>Eukaryota</taxon>
        <taxon>Fungi</taxon>
        <taxon>Dikarya</taxon>
        <taxon>Ascomycota</taxon>
        <taxon>Pezizomycotina</taxon>
        <taxon>Sordariomycetes</taxon>
        <taxon>Hypocreomycetidae</taxon>
        <taxon>Hypocreales</taxon>
        <taxon>Cordycipitaceae</taxon>
        <taxon>Cordyceps</taxon>
    </lineage>
</organism>
<keyword evidence="3" id="KW-0540">Nuclease</keyword>
<evidence type="ECO:0000313" key="3">
    <source>
        <dbReference type="EMBL" id="BAE96720.1"/>
    </source>
</evidence>
<feature type="region of interest" description="Disordered" evidence="1">
    <location>
        <begin position="1"/>
        <end position="27"/>
    </location>
</feature>
<dbReference type="Pfam" id="PF05551">
    <property type="entry name" value="zf-His_Me_endon"/>
    <property type="match status" value="1"/>
</dbReference>
<sequence>MKRSSSYKQLGGSQPAPPTASGSRVRRVLGRLTRDVFRRQKDDPSHGPGTRALVSRVASFWGNTVRPELQRSEAAERQLVAECSNLSSEVLSLRSQLSRVTLPPNTEGRPAPSAATTQRQADGLQRVRMEAERFELDGSSSSLWQLQPSWALEKLEAARSRDGNLPNPLSCWFPKTNPLDSTYRKMNFRNSRWPIRSSTSPDSPYVLIPAEVQVYYHHMAVVAKREGNTLLLVFPGRHDSNGYAYEVSHLCHNRQCFNPDHCVVEPRHENHRRNECHNRCIINIAGGKRIDLCPH</sequence>
<dbReference type="SUPFAM" id="SSF54060">
    <property type="entry name" value="His-Me finger endonucleases"/>
    <property type="match status" value="1"/>
</dbReference>
<evidence type="ECO:0000256" key="1">
    <source>
        <dbReference type="SAM" id="MobiDB-lite"/>
    </source>
</evidence>